<feature type="transmembrane region" description="Helical" evidence="6">
    <location>
        <begin position="238"/>
        <end position="262"/>
    </location>
</feature>
<dbReference type="PANTHER" id="PTHR30619:SF1">
    <property type="entry name" value="RECOMBINATION PROTEIN 2"/>
    <property type="match status" value="1"/>
</dbReference>
<feature type="transmembrane region" description="Helical" evidence="6">
    <location>
        <begin position="330"/>
        <end position="354"/>
    </location>
</feature>
<keyword evidence="2" id="KW-1003">Cell membrane</keyword>
<dbReference type="EMBL" id="FXTX01000020">
    <property type="protein sequence ID" value="SMP20185.1"/>
    <property type="molecule type" value="Genomic_DNA"/>
</dbReference>
<keyword evidence="5 6" id="KW-0472">Membrane</keyword>
<dbReference type="NCBIfam" id="TIGR00360">
    <property type="entry name" value="ComEC_N-term"/>
    <property type="match status" value="1"/>
</dbReference>
<keyword evidence="4 6" id="KW-1133">Transmembrane helix</keyword>
<dbReference type="PANTHER" id="PTHR30619">
    <property type="entry name" value="DNA INTERNALIZATION/COMPETENCE PROTEIN COMEC/REC2"/>
    <property type="match status" value="1"/>
</dbReference>
<dbReference type="GO" id="GO:0005886">
    <property type="term" value="C:plasma membrane"/>
    <property type="evidence" value="ECO:0007669"/>
    <property type="project" value="UniProtKB-SubCell"/>
</dbReference>
<accession>A0AA45WP56</accession>
<gene>
    <name evidence="8" type="ORF">SAMN06264868_12021</name>
</gene>
<dbReference type="Proteomes" id="UP001157947">
    <property type="component" value="Unassembled WGS sequence"/>
</dbReference>
<name>A0AA45WP56_9AQUI</name>
<evidence type="ECO:0000313" key="9">
    <source>
        <dbReference type="Proteomes" id="UP001157947"/>
    </source>
</evidence>
<feature type="transmembrane region" description="Helical" evidence="6">
    <location>
        <begin position="300"/>
        <end position="318"/>
    </location>
</feature>
<evidence type="ECO:0000256" key="5">
    <source>
        <dbReference type="ARBA" id="ARBA00023136"/>
    </source>
</evidence>
<feature type="transmembrane region" description="Helical" evidence="6">
    <location>
        <begin position="425"/>
        <end position="443"/>
    </location>
</feature>
<feature type="transmembrane region" description="Helical" evidence="6">
    <location>
        <begin position="274"/>
        <end position="294"/>
    </location>
</feature>
<evidence type="ECO:0000256" key="1">
    <source>
        <dbReference type="ARBA" id="ARBA00004651"/>
    </source>
</evidence>
<feature type="transmembrane region" description="Helical" evidence="6">
    <location>
        <begin position="6"/>
        <end position="37"/>
    </location>
</feature>
<comment type="subcellular location">
    <subcellularLocation>
        <location evidence="1">Cell membrane</location>
        <topology evidence="1">Multi-pass membrane protein</topology>
    </subcellularLocation>
</comment>
<evidence type="ECO:0000259" key="7">
    <source>
        <dbReference type="Pfam" id="PF03772"/>
    </source>
</evidence>
<comment type="caution">
    <text evidence="8">The sequence shown here is derived from an EMBL/GenBank/DDBJ whole genome shotgun (WGS) entry which is preliminary data.</text>
</comment>
<dbReference type="InterPro" id="IPR052159">
    <property type="entry name" value="Competence_DNA_uptake"/>
</dbReference>
<dbReference type="AlphaFoldDB" id="A0AA45WP56"/>
<evidence type="ECO:0000313" key="8">
    <source>
        <dbReference type="EMBL" id="SMP20185.1"/>
    </source>
</evidence>
<feature type="transmembrane region" description="Helical" evidence="6">
    <location>
        <begin position="399"/>
        <end position="419"/>
    </location>
</feature>
<feature type="domain" description="ComEC/Rec2-related protein" evidence="7">
    <location>
        <begin position="186"/>
        <end position="439"/>
    </location>
</feature>
<protein>
    <submittedName>
        <fullName evidence="8">Competence protein ComEC</fullName>
    </submittedName>
</protein>
<organism evidence="8 9">
    <name type="scientific">Venenivibrio stagnispumantis</name>
    <dbReference type="NCBI Taxonomy" id="407998"/>
    <lineage>
        <taxon>Bacteria</taxon>
        <taxon>Pseudomonadati</taxon>
        <taxon>Aquificota</taxon>
        <taxon>Aquificia</taxon>
        <taxon>Aquificales</taxon>
        <taxon>Hydrogenothermaceae</taxon>
        <taxon>Venenivibrio</taxon>
    </lineage>
</organism>
<sequence>MIYPFFYLFLSLLTGILLNNYFNINIHPAFILIFLFLSYIFKDLIGFIILNIATILIGFYISYKEIPNFIQNPVYIECVVNSLPSIATEKKSFSCKILDSDNTELINKEIKIKTEAQNIYFLSRLQLFGKAYIKDKDIIVSPIEGFLKVDNSNNPLYTIFNLKEKMIQNYQKYSINPQLLGIGLALIFGEKGKLQEETKSKFSYTGLSHLLAISGFHVAILAFILNFFLFFLNERVRYIILMILLPFYAIFTGLQAPVVRAVFMINLFLLSKILYIKSNNLNILFFVGFIILLISPDSLFSISFQLSFLATLGIILFINNYKIDLKNPVLTFFISSILISIVAVLFTMPVVLYYFGGFSIISIIATPIASLPLYPYLAIGFLNIMTIFQNQFLAKSMDYIGIIFYKIVDFFNGIGGYFVGFNPSIFAISVYLLILTGIFIFNIKTILRITIILITTAIFLDISKEKSEYNKIYVFETKKYPFLFIKTKTGNCYYLGRYLIFDVKNLINKENCKEKIYIIDKNELNFVDDRIFNIFEEVIEYKDGLKFEDFVLSKQEDNIQIIYKDKPYKIENINNFLKLD</sequence>
<evidence type="ECO:0000256" key="6">
    <source>
        <dbReference type="SAM" id="Phobius"/>
    </source>
</evidence>
<dbReference type="InterPro" id="IPR004477">
    <property type="entry name" value="ComEC_N"/>
</dbReference>
<keyword evidence="3 6" id="KW-0812">Transmembrane</keyword>
<reference evidence="8" key="1">
    <citation type="submission" date="2017-05" db="EMBL/GenBank/DDBJ databases">
        <authorList>
            <person name="Varghese N."/>
            <person name="Submissions S."/>
        </authorList>
    </citation>
    <scope>NUCLEOTIDE SEQUENCE</scope>
    <source>
        <strain evidence="8">DSM 18763</strain>
    </source>
</reference>
<feature type="transmembrane region" description="Helical" evidence="6">
    <location>
        <begin position="44"/>
        <end position="63"/>
    </location>
</feature>
<evidence type="ECO:0000256" key="2">
    <source>
        <dbReference type="ARBA" id="ARBA00022475"/>
    </source>
</evidence>
<evidence type="ECO:0000256" key="3">
    <source>
        <dbReference type="ARBA" id="ARBA00022692"/>
    </source>
</evidence>
<feature type="transmembrane region" description="Helical" evidence="6">
    <location>
        <begin position="360"/>
        <end position="387"/>
    </location>
</feature>
<keyword evidence="9" id="KW-1185">Reference proteome</keyword>
<feature type="transmembrane region" description="Helical" evidence="6">
    <location>
        <begin position="210"/>
        <end position="232"/>
    </location>
</feature>
<proteinExistence type="predicted"/>
<dbReference type="Pfam" id="PF03772">
    <property type="entry name" value="Competence"/>
    <property type="match status" value="1"/>
</dbReference>
<dbReference type="RefSeq" id="WP_265134803.1">
    <property type="nucleotide sequence ID" value="NZ_FXTX01000020.1"/>
</dbReference>
<evidence type="ECO:0000256" key="4">
    <source>
        <dbReference type="ARBA" id="ARBA00022989"/>
    </source>
</evidence>